<dbReference type="InterPro" id="IPR001753">
    <property type="entry name" value="Enoyl-CoA_hydra/iso"/>
</dbReference>
<keyword evidence="3" id="KW-1185">Reference proteome</keyword>
<dbReference type="GO" id="GO:0003824">
    <property type="term" value="F:catalytic activity"/>
    <property type="evidence" value="ECO:0007669"/>
    <property type="project" value="UniProtKB-ARBA"/>
</dbReference>
<proteinExistence type="inferred from homology"/>
<reference evidence="2 3" key="1">
    <citation type="submission" date="2018-06" db="EMBL/GenBank/DDBJ databases">
        <title>Genomic Encyclopedia of Archaeal and Bacterial Type Strains, Phase II (KMG-II): from individual species to whole genera.</title>
        <authorList>
            <person name="Goeker M."/>
        </authorList>
    </citation>
    <scope>NUCLEOTIDE SEQUENCE [LARGE SCALE GENOMIC DNA]</scope>
    <source>
        <strain evidence="2 3">DSM 24525</strain>
    </source>
</reference>
<dbReference type="PANTHER" id="PTHR42964:SF1">
    <property type="entry name" value="POLYKETIDE BIOSYNTHESIS ENOYL-COA HYDRATASE PKSH-RELATED"/>
    <property type="match status" value="1"/>
</dbReference>
<dbReference type="RefSeq" id="WP_111397513.1">
    <property type="nucleotide sequence ID" value="NZ_QKYU01000006.1"/>
</dbReference>
<dbReference type="PANTHER" id="PTHR42964">
    <property type="entry name" value="ENOYL-COA HYDRATASE"/>
    <property type="match status" value="1"/>
</dbReference>
<dbReference type="CDD" id="cd06558">
    <property type="entry name" value="crotonase-like"/>
    <property type="match status" value="1"/>
</dbReference>
<dbReference type="Pfam" id="PF00378">
    <property type="entry name" value="ECH_1"/>
    <property type="match status" value="1"/>
</dbReference>
<dbReference type="InterPro" id="IPR029045">
    <property type="entry name" value="ClpP/crotonase-like_dom_sf"/>
</dbReference>
<evidence type="ECO:0000313" key="2">
    <source>
        <dbReference type="EMBL" id="PZW48114.1"/>
    </source>
</evidence>
<protein>
    <submittedName>
        <fullName evidence="2">Vanillin synthase /trans-feruloyl-CoA hydratase</fullName>
    </submittedName>
</protein>
<dbReference type="EMBL" id="QKYU01000006">
    <property type="protein sequence ID" value="PZW48114.1"/>
    <property type="molecule type" value="Genomic_DNA"/>
</dbReference>
<dbReference type="SUPFAM" id="SSF52096">
    <property type="entry name" value="ClpP/crotonase"/>
    <property type="match status" value="1"/>
</dbReference>
<accession>A0A2W7IPU5</accession>
<name>A0A2W7IPU5_9PROT</name>
<dbReference type="AlphaFoldDB" id="A0A2W7IPU5"/>
<gene>
    <name evidence="2" type="ORF">C8P66_106118</name>
</gene>
<comment type="similarity">
    <text evidence="1">Belongs to the enoyl-CoA hydratase/isomerase family.</text>
</comment>
<dbReference type="Gene3D" id="3.90.226.10">
    <property type="entry name" value="2-enoyl-CoA Hydratase, Chain A, domain 1"/>
    <property type="match status" value="1"/>
</dbReference>
<comment type="caution">
    <text evidence="2">The sequence shown here is derived from an EMBL/GenBank/DDBJ whole genome shotgun (WGS) entry which is preliminary data.</text>
</comment>
<dbReference type="InterPro" id="IPR051683">
    <property type="entry name" value="Enoyl-CoA_Hydratase/Isomerase"/>
</dbReference>
<dbReference type="GO" id="GO:0008300">
    <property type="term" value="P:isoprenoid catabolic process"/>
    <property type="evidence" value="ECO:0007669"/>
    <property type="project" value="TreeGrafter"/>
</dbReference>
<evidence type="ECO:0000256" key="1">
    <source>
        <dbReference type="ARBA" id="ARBA00005254"/>
    </source>
</evidence>
<dbReference type="Proteomes" id="UP000249688">
    <property type="component" value="Unassembled WGS sequence"/>
</dbReference>
<evidence type="ECO:0000313" key="3">
    <source>
        <dbReference type="Proteomes" id="UP000249688"/>
    </source>
</evidence>
<organism evidence="2 3">
    <name type="scientific">Humitalea rosea</name>
    <dbReference type="NCBI Taxonomy" id="990373"/>
    <lineage>
        <taxon>Bacteria</taxon>
        <taxon>Pseudomonadati</taxon>
        <taxon>Pseudomonadota</taxon>
        <taxon>Alphaproteobacteria</taxon>
        <taxon>Acetobacterales</taxon>
        <taxon>Roseomonadaceae</taxon>
        <taxon>Humitalea</taxon>
    </lineage>
</organism>
<dbReference type="OrthoDB" id="5730382at2"/>
<sequence>MSGPIVITRHDGWAELRIDRDAKRNAMNRASRDGLLEAFAALRGEMRAIVLTGTGASFCAGMDLKEREEDRKAGIEGAGEEWIAVNLAIRAHPAIFIAAVNGIALGGGATLIGVCDLAIASTKASIGCPEMGFSTYPGMAGPAIQLSGVTRKQAAWLVLTTNRIDGATAERWGLVNECVVPEQLLPRAHALAEQVARFDPMALAESKKALDRIPATITDWQGAMDHGQMVNLTIRSKTTAQAEGNARFAAGIKNPGQGT</sequence>